<evidence type="ECO:0000256" key="1">
    <source>
        <dbReference type="ARBA" id="ARBA00006295"/>
    </source>
</evidence>
<feature type="region of interest" description="Disordered" evidence="3">
    <location>
        <begin position="228"/>
        <end position="267"/>
    </location>
</feature>
<protein>
    <submittedName>
        <fullName evidence="6">ParB/RepB/Spo0J family partition protein</fullName>
    </submittedName>
</protein>
<dbReference type="InterPro" id="IPR041468">
    <property type="entry name" value="HTH_ParB/Spo0J"/>
</dbReference>
<evidence type="ECO:0000313" key="6">
    <source>
        <dbReference type="EMBL" id="TDH23155.1"/>
    </source>
</evidence>
<accession>A0A4V3A6F6</accession>
<name>A0A4V3A6F6_9MYCO</name>
<organism evidence="6 7">
    <name type="scientific">Mycobacteroides franklinii</name>
    <dbReference type="NCBI Taxonomy" id="948102"/>
    <lineage>
        <taxon>Bacteria</taxon>
        <taxon>Bacillati</taxon>
        <taxon>Actinomycetota</taxon>
        <taxon>Actinomycetes</taxon>
        <taxon>Mycobacteriales</taxon>
        <taxon>Mycobacteriaceae</taxon>
        <taxon>Mycobacteroides</taxon>
    </lineage>
</organism>
<dbReference type="InterPro" id="IPR004437">
    <property type="entry name" value="ParB/RepB/Spo0J"/>
</dbReference>
<comment type="caution">
    <text evidence="6">The sequence shown here is derived from an EMBL/GenBank/DDBJ whole genome shotgun (WGS) entry which is preliminary data.</text>
</comment>
<dbReference type="InterPro" id="IPR050336">
    <property type="entry name" value="Chromosome_partition/occlusion"/>
</dbReference>
<dbReference type="SUPFAM" id="SSF110849">
    <property type="entry name" value="ParB/Sulfiredoxin"/>
    <property type="match status" value="1"/>
</dbReference>
<sequence length="301" mass="32789">MTTRRRGGVVNSWDDLHQSVGEASPVDGVEAVKAVSAARSGQSRTVALRELTGNPRNPRDSLGDLQELASIVDHQLQPAVAVSREAFVRLYPESEIKTRFVVIIGNRRLAAAHQFGRPNLDIVIKDELAKDKATLLSAIIAENVDRQGFDVIEEAKAVQQLVDELGSADAAAEHMKKSKTWVSQRRDLLKLEPELQEATRRKDLAIRDARALARFPATEQVAKWHSVLAERGSDEKPKVGEGSGEATGTGDEPSGSPNARSINRALKKFDTDPGALASALLEQLTEPGVKTLMTTLRKLLK</sequence>
<reference evidence="6 7" key="1">
    <citation type="journal article" date="2019" name="Sci. Rep.">
        <title>Extended insight into the Mycobacterium chelonae-abscessus complex through whole genome sequencing of Mycobacterium salmoniphilum outbreak and Mycobacterium salmoniphilum-like strains.</title>
        <authorList>
            <person name="Behra P.R.K."/>
            <person name="Das S."/>
            <person name="Pettersson B.M.F."/>
            <person name="Shirreff L."/>
            <person name="DuCote T."/>
            <person name="Jacobsson K.G."/>
            <person name="Ennis D.G."/>
            <person name="Kirsebom L.A."/>
        </authorList>
    </citation>
    <scope>NUCLEOTIDE SEQUENCE [LARGE SCALE GENOMIC DNA]</scope>
    <source>
        <strain evidence="6 7">DSM 45524</strain>
    </source>
</reference>
<dbReference type="EMBL" id="RXLR01000013">
    <property type="protein sequence ID" value="TDH23155.1"/>
    <property type="molecule type" value="Genomic_DNA"/>
</dbReference>
<dbReference type="Pfam" id="PF02195">
    <property type="entry name" value="ParB_N"/>
    <property type="match status" value="1"/>
</dbReference>
<dbReference type="Pfam" id="PF17762">
    <property type="entry name" value="HTH_ParB"/>
    <property type="match status" value="1"/>
</dbReference>
<dbReference type="GO" id="GO:0007059">
    <property type="term" value="P:chromosome segregation"/>
    <property type="evidence" value="ECO:0007669"/>
    <property type="project" value="TreeGrafter"/>
</dbReference>
<dbReference type="PANTHER" id="PTHR33375:SF1">
    <property type="entry name" value="CHROMOSOME-PARTITIONING PROTEIN PARB-RELATED"/>
    <property type="match status" value="1"/>
</dbReference>
<proteinExistence type="inferred from homology"/>
<dbReference type="Gene3D" id="1.10.10.2830">
    <property type="match status" value="1"/>
</dbReference>
<evidence type="ECO:0000259" key="4">
    <source>
        <dbReference type="Pfam" id="PF02195"/>
    </source>
</evidence>
<dbReference type="SUPFAM" id="SSF109709">
    <property type="entry name" value="KorB DNA-binding domain-like"/>
    <property type="match status" value="1"/>
</dbReference>
<dbReference type="GO" id="GO:0003677">
    <property type="term" value="F:DNA binding"/>
    <property type="evidence" value="ECO:0007669"/>
    <property type="project" value="InterPro"/>
</dbReference>
<dbReference type="InterPro" id="IPR003115">
    <property type="entry name" value="ParB_N"/>
</dbReference>
<dbReference type="AlphaFoldDB" id="A0A4V3A6F6"/>
<dbReference type="InterPro" id="IPR036086">
    <property type="entry name" value="ParB/Sulfiredoxin_sf"/>
</dbReference>
<dbReference type="PANTHER" id="PTHR33375">
    <property type="entry name" value="CHROMOSOME-PARTITIONING PROTEIN PARB-RELATED"/>
    <property type="match status" value="1"/>
</dbReference>
<feature type="domain" description="ParB/Spo0J HTH" evidence="5">
    <location>
        <begin position="150"/>
        <end position="230"/>
    </location>
</feature>
<feature type="domain" description="ParB-like N-terminal" evidence="4">
    <location>
        <begin position="42"/>
        <end position="139"/>
    </location>
</feature>
<evidence type="ECO:0000256" key="2">
    <source>
        <dbReference type="ARBA" id="ARBA00022829"/>
    </source>
</evidence>
<dbReference type="RefSeq" id="WP_078335946.1">
    <property type="nucleotide sequence ID" value="NZ_MAFQ01000014.1"/>
</dbReference>
<dbReference type="GO" id="GO:0045881">
    <property type="term" value="P:positive regulation of sporulation resulting in formation of a cellular spore"/>
    <property type="evidence" value="ECO:0007669"/>
    <property type="project" value="TreeGrafter"/>
</dbReference>
<evidence type="ECO:0000256" key="3">
    <source>
        <dbReference type="SAM" id="MobiDB-lite"/>
    </source>
</evidence>
<evidence type="ECO:0000313" key="7">
    <source>
        <dbReference type="Proteomes" id="UP000295627"/>
    </source>
</evidence>
<comment type="similarity">
    <text evidence="1">Belongs to the ParB family.</text>
</comment>
<evidence type="ECO:0000259" key="5">
    <source>
        <dbReference type="Pfam" id="PF17762"/>
    </source>
</evidence>
<dbReference type="NCBIfam" id="TIGR00180">
    <property type="entry name" value="parB_part"/>
    <property type="match status" value="1"/>
</dbReference>
<gene>
    <name evidence="6" type="ORF">EJ571_06760</name>
</gene>
<dbReference type="GO" id="GO:0005694">
    <property type="term" value="C:chromosome"/>
    <property type="evidence" value="ECO:0007669"/>
    <property type="project" value="TreeGrafter"/>
</dbReference>
<dbReference type="Proteomes" id="UP000295627">
    <property type="component" value="Unassembled WGS sequence"/>
</dbReference>
<keyword evidence="2" id="KW-0159">Chromosome partition</keyword>